<dbReference type="GO" id="GO:0005524">
    <property type="term" value="F:ATP binding"/>
    <property type="evidence" value="ECO:0007669"/>
    <property type="project" value="UniProtKB-KW"/>
</dbReference>
<protein>
    <submittedName>
        <fullName evidence="6">Uncharacterized protein</fullName>
    </submittedName>
</protein>
<keyword evidence="5" id="KW-0067">ATP-binding</keyword>
<keyword evidence="4" id="KW-0418">Kinase</keyword>
<dbReference type="Gene3D" id="1.10.510.10">
    <property type="entry name" value="Transferase(Phosphotransferase) domain 1"/>
    <property type="match status" value="1"/>
</dbReference>
<proteinExistence type="inferred from homology"/>
<dbReference type="InterPro" id="IPR011009">
    <property type="entry name" value="Kinase-like_dom_sf"/>
</dbReference>
<dbReference type="GO" id="GO:0016301">
    <property type="term" value="F:kinase activity"/>
    <property type="evidence" value="ECO:0007669"/>
    <property type="project" value="UniProtKB-KW"/>
</dbReference>
<organism evidence="6 7">
    <name type="scientific">Eucalyptus globulus</name>
    <name type="common">Tasmanian blue gum</name>
    <dbReference type="NCBI Taxonomy" id="34317"/>
    <lineage>
        <taxon>Eukaryota</taxon>
        <taxon>Viridiplantae</taxon>
        <taxon>Streptophyta</taxon>
        <taxon>Embryophyta</taxon>
        <taxon>Tracheophyta</taxon>
        <taxon>Spermatophyta</taxon>
        <taxon>Magnoliopsida</taxon>
        <taxon>eudicotyledons</taxon>
        <taxon>Gunneridae</taxon>
        <taxon>Pentapetalae</taxon>
        <taxon>rosids</taxon>
        <taxon>malvids</taxon>
        <taxon>Myrtales</taxon>
        <taxon>Myrtaceae</taxon>
        <taxon>Myrtoideae</taxon>
        <taxon>Eucalypteae</taxon>
        <taxon>Eucalyptus</taxon>
    </lineage>
</organism>
<evidence type="ECO:0000256" key="1">
    <source>
        <dbReference type="ARBA" id="ARBA00006529"/>
    </source>
</evidence>
<dbReference type="PANTHER" id="PTHR48016">
    <property type="entry name" value="MAP KINASE KINASE KINASE SSK2-RELATED-RELATED"/>
    <property type="match status" value="1"/>
</dbReference>
<evidence type="ECO:0000313" key="7">
    <source>
        <dbReference type="Proteomes" id="UP001634007"/>
    </source>
</evidence>
<evidence type="ECO:0000256" key="4">
    <source>
        <dbReference type="ARBA" id="ARBA00022777"/>
    </source>
</evidence>
<name>A0ABD3K1E9_EUCGL</name>
<evidence type="ECO:0000313" key="6">
    <source>
        <dbReference type="EMBL" id="KAL3733528.1"/>
    </source>
</evidence>
<dbReference type="AlphaFoldDB" id="A0ABD3K1E9"/>
<keyword evidence="7" id="KW-1185">Reference proteome</keyword>
<gene>
    <name evidence="6" type="ORF">ACJRO7_022965</name>
</gene>
<reference evidence="6 7" key="1">
    <citation type="submission" date="2024-11" db="EMBL/GenBank/DDBJ databases">
        <title>Chromosome-level genome assembly of Eucalyptus globulus Labill. provides insights into its genome evolution.</title>
        <authorList>
            <person name="Li X."/>
        </authorList>
    </citation>
    <scope>NUCLEOTIDE SEQUENCE [LARGE SCALE GENOMIC DNA]</scope>
    <source>
        <strain evidence="6">CL2024</strain>
        <tissue evidence="6">Fresh tender leaves</tissue>
    </source>
</reference>
<accession>A0ABD3K1E9</accession>
<evidence type="ECO:0000256" key="2">
    <source>
        <dbReference type="ARBA" id="ARBA00022679"/>
    </source>
</evidence>
<dbReference type="PANTHER" id="PTHR48016:SF5">
    <property type="entry name" value="MITOGEN-ACTIVATED PROTEIN KINASE KINASE KINASE 5"/>
    <property type="match status" value="1"/>
</dbReference>
<evidence type="ECO:0000256" key="5">
    <source>
        <dbReference type="ARBA" id="ARBA00022840"/>
    </source>
</evidence>
<keyword evidence="2" id="KW-0808">Transferase</keyword>
<dbReference type="InterPro" id="IPR050538">
    <property type="entry name" value="MAP_kinase_kinase_kinase"/>
</dbReference>
<comment type="similarity">
    <text evidence="1">Belongs to the protein kinase superfamily. STE Ser/Thr protein kinase family. MAP kinase kinase kinase subfamily.</text>
</comment>
<evidence type="ECO:0000256" key="3">
    <source>
        <dbReference type="ARBA" id="ARBA00022741"/>
    </source>
</evidence>
<keyword evidence="3" id="KW-0547">Nucleotide-binding</keyword>
<dbReference type="Proteomes" id="UP001634007">
    <property type="component" value="Unassembled WGS sequence"/>
</dbReference>
<comment type="caution">
    <text evidence="6">The sequence shown here is derived from an EMBL/GenBank/DDBJ whole genome shotgun (WGS) entry which is preliminary data.</text>
</comment>
<sequence length="61" mass="6922">MITTQISIVLLTSEVWEVLFTGKPPWSEYERAQAIFKVMQSSPPIPKTLSAEGKDFLQCCF</sequence>
<dbReference type="SUPFAM" id="SSF56112">
    <property type="entry name" value="Protein kinase-like (PK-like)"/>
    <property type="match status" value="1"/>
</dbReference>
<dbReference type="EMBL" id="JBJKBG010000006">
    <property type="protein sequence ID" value="KAL3733528.1"/>
    <property type="molecule type" value="Genomic_DNA"/>
</dbReference>